<dbReference type="InterPro" id="IPR016024">
    <property type="entry name" value="ARM-type_fold"/>
</dbReference>
<dbReference type="SUPFAM" id="SSF53901">
    <property type="entry name" value="Thiolase-like"/>
    <property type="match status" value="2"/>
</dbReference>
<dbReference type="NCBIfam" id="TIGR02270">
    <property type="entry name" value="TIGR02270 family protein"/>
    <property type="match status" value="1"/>
</dbReference>
<dbReference type="GO" id="GO:0016746">
    <property type="term" value="F:acyltransferase activity"/>
    <property type="evidence" value="ECO:0007669"/>
    <property type="project" value="InterPro"/>
</dbReference>
<keyword evidence="3" id="KW-1185">Reference proteome</keyword>
<dbReference type="Gene3D" id="3.40.47.10">
    <property type="match status" value="1"/>
</dbReference>
<organism evidence="2 3">
    <name type="scientific">Caballeronia arationis</name>
    <dbReference type="NCBI Taxonomy" id="1777142"/>
    <lineage>
        <taxon>Bacteria</taxon>
        <taxon>Pseudomonadati</taxon>
        <taxon>Pseudomonadota</taxon>
        <taxon>Betaproteobacteria</taxon>
        <taxon>Burkholderiales</taxon>
        <taxon>Burkholderiaceae</taxon>
        <taxon>Caballeronia</taxon>
    </lineage>
</organism>
<dbReference type="InterPro" id="IPR011989">
    <property type="entry name" value="ARM-like"/>
</dbReference>
<proteinExistence type="predicted"/>
<evidence type="ECO:0000313" key="2">
    <source>
        <dbReference type="EMBL" id="SOE54324.1"/>
    </source>
</evidence>
<reference evidence="2 3" key="1">
    <citation type="submission" date="2017-09" db="EMBL/GenBank/DDBJ databases">
        <authorList>
            <person name="Varghese N."/>
            <person name="Submissions S."/>
        </authorList>
    </citation>
    <scope>NUCLEOTIDE SEQUENCE [LARGE SCALE GENOMIC DNA]</scope>
    <source>
        <strain evidence="2 3">OK806</strain>
    </source>
</reference>
<feature type="compositionally biased region" description="Acidic residues" evidence="1">
    <location>
        <begin position="674"/>
        <end position="684"/>
    </location>
</feature>
<evidence type="ECO:0008006" key="4">
    <source>
        <dbReference type="Google" id="ProtNLM"/>
    </source>
</evidence>
<dbReference type="InterPro" id="IPR011959">
    <property type="entry name" value="CHP02270"/>
</dbReference>
<dbReference type="EMBL" id="OCSU01000001">
    <property type="protein sequence ID" value="SOE54324.1"/>
    <property type="molecule type" value="Genomic_DNA"/>
</dbReference>
<dbReference type="Pfam" id="PF13646">
    <property type="entry name" value="HEAT_2"/>
    <property type="match status" value="1"/>
</dbReference>
<name>A0A7Z7I240_9BURK</name>
<dbReference type="Proteomes" id="UP000219522">
    <property type="component" value="Unassembled WGS sequence"/>
</dbReference>
<dbReference type="RefSeq" id="WP_062643253.1">
    <property type="nucleotide sequence ID" value="NZ_FCOG02000186.1"/>
</dbReference>
<evidence type="ECO:0000256" key="1">
    <source>
        <dbReference type="SAM" id="MobiDB-lite"/>
    </source>
</evidence>
<dbReference type="InterPro" id="IPR016039">
    <property type="entry name" value="Thiolase-like"/>
</dbReference>
<sequence>MSEPLAVVAVGAVTPAGLTALQTWTALRAAVTPFKCIQWHPPPVEPFISAPIPAKSNVRGTGADWLVNLGARAIGQCLESCEIEPARIALLLALPDGYRRHPALQRIGAAGVLAGIEAKLGCAFSSAASRTFEGSAGALQGIAAARVMLAAHRVDACLIAGVDSLLNRTDVDRLHDAGLIHEPGNPQGIIPGEGAACLLVRRAGEATSGALARIIGLGQAHESKTVLGGSFAIGEGMCRALKSALADAGRREPQLSLRVSDMNGERYHAWDSMISTARFYRTRRERVDQIYPAAATGDLGAAAGALVVVIAAVNLYGGKAPGPLTMCEASSDEGVRAACVLEAVAASADALNARESALSVRDDIATLPDVVTRHADDAAFLWAQREHGIERRDFTLEDLLIEESRLDAHLDGLLAAGGAAWRSLRGKLDEREVGAAFALAWVALASRDAARLCTLFELTDSSAAPSREIVSAFGWSAPACLQQPVKHLLGSSSPALRATGIAACAMHRVVPGDALRKAARDKNAGLRARALKAIAELGWRSGLPACIAALSDENPLCRFWAACACLLFGEQSAALDVLLSLSRTEGPLRGRALRLMSATLPVAEARSAVRAANVMPLSERDKIEAVGLIGDPALIDWLITKMTDIRLARISGEALMRITGMDIGRSGLQAADAPSDDSPSDSADDEKVHLDRDSQLPWPDAQRVGEWWHRHKNGLRPGVRYFCGTPVSVEQCRIVLRSGKQGMRGVAALHLALRDPAQGWFSIKAPARRQLSLLEASSRS</sequence>
<dbReference type="OrthoDB" id="8089803at2"/>
<dbReference type="AlphaFoldDB" id="A0A7Z7I240"/>
<dbReference type="Gene3D" id="1.25.10.10">
    <property type="entry name" value="Leucine-rich Repeat Variant"/>
    <property type="match status" value="1"/>
</dbReference>
<gene>
    <name evidence="2" type="ORF">SAMN05446927_0804</name>
</gene>
<comment type="caution">
    <text evidence="2">The sequence shown here is derived from an EMBL/GenBank/DDBJ whole genome shotgun (WGS) entry which is preliminary data.</text>
</comment>
<feature type="region of interest" description="Disordered" evidence="1">
    <location>
        <begin position="667"/>
        <end position="695"/>
    </location>
</feature>
<protein>
    <recommendedName>
        <fullName evidence="4">3-oxoacyl-(Acyl carrier protein) synthase</fullName>
    </recommendedName>
</protein>
<evidence type="ECO:0000313" key="3">
    <source>
        <dbReference type="Proteomes" id="UP000219522"/>
    </source>
</evidence>
<dbReference type="SUPFAM" id="SSF48371">
    <property type="entry name" value="ARM repeat"/>
    <property type="match status" value="1"/>
</dbReference>
<feature type="compositionally biased region" description="Basic and acidic residues" evidence="1">
    <location>
        <begin position="685"/>
        <end position="694"/>
    </location>
</feature>
<accession>A0A7Z7I240</accession>